<dbReference type="PANTHER" id="PTHR33400:SF2">
    <property type="entry name" value="ZINC FINGER CCCH DOMAIN-CONTAINING PROTEIN 6"/>
    <property type="match status" value="1"/>
</dbReference>
<evidence type="ECO:0000256" key="3">
    <source>
        <dbReference type="SAM" id="MobiDB-lite"/>
    </source>
</evidence>
<dbReference type="GO" id="GO:0008270">
    <property type="term" value="F:zinc ion binding"/>
    <property type="evidence" value="ECO:0007669"/>
    <property type="project" value="UniProtKB-KW"/>
</dbReference>
<feature type="compositionally biased region" description="Polar residues" evidence="3">
    <location>
        <begin position="266"/>
        <end position="290"/>
    </location>
</feature>
<dbReference type="Gene3D" id="3.90.180.10">
    <property type="entry name" value="Medium-chain alcohol dehydrogenases, catalytic domain"/>
    <property type="match status" value="1"/>
</dbReference>
<dbReference type="AlphaFoldDB" id="A0A4S4E2U7"/>
<evidence type="ECO:0000313" key="5">
    <source>
        <dbReference type="EMBL" id="THG10148.1"/>
    </source>
</evidence>
<dbReference type="PROSITE" id="PS50103">
    <property type="entry name" value="ZF_C3H1"/>
    <property type="match status" value="1"/>
</dbReference>
<gene>
    <name evidence="5" type="ORF">TEA_009854</name>
</gene>
<evidence type="ECO:0000259" key="4">
    <source>
        <dbReference type="PROSITE" id="PS50103"/>
    </source>
</evidence>
<proteinExistence type="predicted"/>
<keyword evidence="6" id="KW-1185">Reference proteome</keyword>
<organism evidence="5 6">
    <name type="scientific">Camellia sinensis var. sinensis</name>
    <name type="common">China tea</name>
    <dbReference type="NCBI Taxonomy" id="542762"/>
    <lineage>
        <taxon>Eukaryota</taxon>
        <taxon>Viridiplantae</taxon>
        <taxon>Streptophyta</taxon>
        <taxon>Embryophyta</taxon>
        <taxon>Tracheophyta</taxon>
        <taxon>Spermatophyta</taxon>
        <taxon>Magnoliopsida</taxon>
        <taxon>eudicotyledons</taxon>
        <taxon>Gunneridae</taxon>
        <taxon>Pentapetalae</taxon>
        <taxon>asterids</taxon>
        <taxon>Ericales</taxon>
        <taxon>Theaceae</taxon>
        <taxon>Camellia</taxon>
    </lineage>
</organism>
<dbReference type="SUPFAM" id="SSF50129">
    <property type="entry name" value="GroES-like"/>
    <property type="match status" value="1"/>
</dbReference>
<feature type="zinc finger region" description="C3H1-type" evidence="2">
    <location>
        <begin position="296"/>
        <end position="324"/>
    </location>
</feature>
<dbReference type="InterPro" id="IPR000571">
    <property type="entry name" value="Znf_CCCH"/>
</dbReference>
<feature type="region of interest" description="Disordered" evidence="3">
    <location>
        <begin position="258"/>
        <end position="293"/>
    </location>
</feature>
<comment type="caution">
    <text evidence="5">The sequence shown here is derived from an EMBL/GenBank/DDBJ whole genome shotgun (WGS) entry which is preliminary data.</text>
</comment>
<keyword evidence="1" id="KW-0238">DNA-binding</keyword>
<sequence>MFVLDSTWQVAAGEESKEVEIQNQREMRVLEAVYPRPSAIPPNPSVLMGIEDSHNDLNTPQISITPIEDEDADTSVDPMVQNTIPMSSQAPLLAPGMPTASQGGSSSYPNPNANGNAVAAGMIPGVEPDVAAAAQAALTAIMTSNDQGSLIDQDLLIKILSNPTLIEKLIADHIAAANPQTMPPMPRPPGIILSEPPPVQISRAEAGGPQLAGPPSGQFYTPPNRVGPIPAEVLPVPSPPVGPPVAKDINYYKSLIQQHGGERQENPPQFGSSHHNHQLGVNQESVNNPTPRDLKPKIMKPCIYFNSSRGCRHGSNCSYRHDASSLQRASSMPEVQSAKRMKLDREITAIAISKFLRPNLSAAVWLQSRSFSERLQFRSSILSTAVYNLRKINQILQNLLQLHDFEVRFGTLRLLQSESASSYHLNGGPSYMRGVMFTEPNKPLTIEEFHMPRPKAGEVLIKTKACGVCHSDLHVIIGELPFASPCVV</sequence>
<name>A0A4S4E2U7_CAMSN</name>
<dbReference type="PANTHER" id="PTHR33400">
    <property type="entry name" value="ZINC FINGER CCCH DOMAIN-CONTAINING PROTEIN 6-RELATED"/>
    <property type="match status" value="1"/>
</dbReference>
<feature type="domain" description="C3H1-type" evidence="4">
    <location>
        <begin position="296"/>
        <end position="324"/>
    </location>
</feature>
<dbReference type="EMBL" id="SDRB02008023">
    <property type="protein sequence ID" value="THG10148.1"/>
    <property type="molecule type" value="Genomic_DNA"/>
</dbReference>
<reference evidence="5 6" key="1">
    <citation type="journal article" date="2018" name="Proc. Natl. Acad. Sci. U.S.A.">
        <title>Draft genome sequence of Camellia sinensis var. sinensis provides insights into the evolution of the tea genome and tea quality.</title>
        <authorList>
            <person name="Wei C."/>
            <person name="Yang H."/>
            <person name="Wang S."/>
            <person name="Zhao J."/>
            <person name="Liu C."/>
            <person name="Gao L."/>
            <person name="Xia E."/>
            <person name="Lu Y."/>
            <person name="Tai Y."/>
            <person name="She G."/>
            <person name="Sun J."/>
            <person name="Cao H."/>
            <person name="Tong W."/>
            <person name="Gao Q."/>
            <person name="Li Y."/>
            <person name="Deng W."/>
            <person name="Jiang X."/>
            <person name="Wang W."/>
            <person name="Chen Q."/>
            <person name="Zhang S."/>
            <person name="Li H."/>
            <person name="Wu J."/>
            <person name="Wang P."/>
            <person name="Li P."/>
            <person name="Shi C."/>
            <person name="Zheng F."/>
            <person name="Jian J."/>
            <person name="Huang B."/>
            <person name="Shan D."/>
            <person name="Shi M."/>
            <person name="Fang C."/>
            <person name="Yue Y."/>
            <person name="Li F."/>
            <person name="Li D."/>
            <person name="Wei S."/>
            <person name="Han B."/>
            <person name="Jiang C."/>
            <person name="Yin Y."/>
            <person name="Xia T."/>
            <person name="Zhang Z."/>
            <person name="Bennetzen J.L."/>
            <person name="Zhao S."/>
            <person name="Wan X."/>
        </authorList>
    </citation>
    <scope>NUCLEOTIDE SEQUENCE [LARGE SCALE GENOMIC DNA]</scope>
    <source>
        <strain evidence="6">cv. Shuchazao</strain>
        <tissue evidence="5">Leaf</tissue>
    </source>
</reference>
<evidence type="ECO:0000256" key="2">
    <source>
        <dbReference type="PROSITE-ProRule" id="PRU00723"/>
    </source>
</evidence>
<dbReference type="InterPro" id="IPR011032">
    <property type="entry name" value="GroES-like_sf"/>
</dbReference>
<evidence type="ECO:0000256" key="1">
    <source>
        <dbReference type="ARBA" id="ARBA00023125"/>
    </source>
</evidence>
<keyword evidence="2" id="KW-0862">Zinc</keyword>
<accession>A0A4S4E2U7</accession>
<dbReference type="Proteomes" id="UP000306102">
    <property type="component" value="Unassembled WGS sequence"/>
</dbReference>
<evidence type="ECO:0000313" key="6">
    <source>
        <dbReference type="Proteomes" id="UP000306102"/>
    </source>
</evidence>
<protein>
    <recommendedName>
        <fullName evidence="4">C3H1-type domain-containing protein</fullName>
    </recommendedName>
</protein>
<keyword evidence="2" id="KW-0863">Zinc-finger</keyword>
<dbReference type="GO" id="GO:0003677">
    <property type="term" value="F:DNA binding"/>
    <property type="evidence" value="ECO:0007669"/>
    <property type="project" value="UniProtKB-KW"/>
</dbReference>
<keyword evidence="2" id="KW-0479">Metal-binding</keyword>